<accession>A0A068QPN7</accession>
<dbReference type="STRING" id="351671.XDD1_1264"/>
<name>A0A068QPN7_9GAMM</name>
<dbReference type="Proteomes" id="UP000032721">
    <property type="component" value="Chromosome"/>
</dbReference>
<evidence type="ECO:0000313" key="1">
    <source>
        <dbReference type="EMBL" id="CDG16963.1"/>
    </source>
</evidence>
<proteinExistence type="predicted"/>
<dbReference type="AlphaFoldDB" id="A0A068QPN7"/>
<gene>
    <name evidence="1" type="ORF">XDD1_1264</name>
</gene>
<dbReference type="KEGG" id="xdo:XDD1_1264"/>
<dbReference type="HOGENOM" id="CLU_1969687_0_0_6"/>
<reference evidence="1 2" key="1">
    <citation type="submission" date="2013-07" db="EMBL/GenBank/DDBJ databases">
        <authorList>
            <person name="Genoscope - CEA"/>
        </authorList>
    </citation>
    <scope>NUCLEOTIDE SEQUENCE [LARGE SCALE GENOMIC DNA]</scope>
    <source>
        <strain evidence="2">FRM16 / DSM 17909</strain>
    </source>
</reference>
<sequence>MRTGLCLGFTSKVPAYSSRNQANDKCLKKGKNAFFFIKQSHKNRQQHGEAVKEHQKTTKMPNNEKLVFFDHLLAQTEIKGKIIKIYDHDNIKLKHIRLINNIIALRHSQTGGNPLTALYWRALFVNE</sequence>
<organism evidence="1 2">
    <name type="scientific">Xenorhabdus doucetiae</name>
    <dbReference type="NCBI Taxonomy" id="351671"/>
    <lineage>
        <taxon>Bacteria</taxon>
        <taxon>Pseudomonadati</taxon>
        <taxon>Pseudomonadota</taxon>
        <taxon>Gammaproteobacteria</taxon>
        <taxon>Enterobacterales</taxon>
        <taxon>Morganellaceae</taxon>
        <taxon>Xenorhabdus</taxon>
    </lineage>
</organism>
<evidence type="ECO:0000313" key="2">
    <source>
        <dbReference type="Proteomes" id="UP000032721"/>
    </source>
</evidence>
<protein>
    <submittedName>
        <fullName evidence="1">Uncharacterized protein</fullName>
    </submittedName>
</protein>
<dbReference type="EMBL" id="FO704550">
    <property type="protein sequence ID" value="CDG16963.1"/>
    <property type="molecule type" value="Genomic_DNA"/>
</dbReference>